<comment type="pathway">
    <text evidence="4">Lipid metabolism.</text>
</comment>
<keyword evidence="9" id="KW-0444">Lipid biosynthesis</keyword>
<evidence type="ECO:0000256" key="19">
    <source>
        <dbReference type="SAM" id="Phobius"/>
    </source>
</evidence>
<keyword evidence="12 18" id="KW-0548">Nucleotidyltransferase</keyword>
<evidence type="ECO:0000256" key="1">
    <source>
        <dbReference type="ARBA" id="ARBA00001698"/>
    </source>
</evidence>
<keyword evidence="10 18" id="KW-0808">Transferase</keyword>
<comment type="subcellular location">
    <subcellularLocation>
        <location evidence="2">Cell membrane</location>
        <topology evidence="2">Multi-pass membrane protein</topology>
    </subcellularLocation>
</comment>
<dbReference type="UniPathway" id="UPA00557">
    <property type="reaction ID" value="UER00614"/>
</dbReference>
<keyword evidence="13 19" id="KW-1133">Transmembrane helix</keyword>
<proteinExistence type="inferred from homology"/>
<evidence type="ECO:0000256" key="11">
    <source>
        <dbReference type="ARBA" id="ARBA00022692"/>
    </source>
</evidence>
<keyword evidence="11 18" id="KW-0812">Transmembrane</keyword>
<keyword evidence="15 19" id="KW-0472">Membrane</keyword>
<evidence type="ECO:0000256" key="12">
    <source>
        <dbReference type="ARBA" id="ARBA00022695"/>
    </source>
</evidence>
<feature type="transmembrane region" description="Helical" evidence="19">
    <location>
        <begin position="182"/>
        <end position="203"/>
    </location>
</feature>
<dbReference type="STRING" id="665118.SAMN02983003_0849"/>
<evidence type="ECO:0000256" key="2">
    <source>
        <dbReference type="ARBA" id="ARBA00004651"/>
    </source>
</evidence>
<sequence length="285" mass="29701">MSDTPPSADQEQSARRRWADLGPRFASAAVLVPLTCLALYFGGYFFAAVVGAVFAGAYREWERMVTLQPLTPFGGVLIGAVALSALVQPAFGPWAGLGVSALAALAALVRGGQAAPWRAFGLVFFGLVIVALVMLRGSGSEGIAAGVFLGSVIWLTDTGAFFTGRQVGGERLAPDISPSKTWSGAIGGLALGVTAGIMLWIVFTDSPLWIGMLISVVLSILGQSGDLAESALKRRFRVKDSGDIIPGHGGLMDRLDSLTFGVIFLCIVGAMHAGTDAVARGLLFW</sequence>
<dbReference type="GO" id="GO:0004605">
    <property type="term" value="F:phosphatidate cytidylyltransferase activity"/>
    <property type="evidence" value="ECO:0007669"/>
    <property type="project" value="UniProtKB-EC"/>
</dbReference>
<evidence type="ECO:0000256" key="18">
    <source>
        <dbReference type="RuleBase" id="RU003938"/>
    </source>
</evidence>
<evidence type="ECO:0000256" key="3">
    <source>
        <dbReference type="ARBA" id="ARBA00005119"/>
    </source>
</evidence>
<accession>A0A1K2HUE8</accession>
<dbReference type="PANTHER" id="PTHR46382:SF1">
    <property type="entry name" value="PHOSPHATIDATE CYTIDYLYLTRANSFERASE"/>
    <property type="match status" value="1"/>
</dbReference>
<feature type="transmembrane region" description="Helical" evidence="19">
    <location>
        <begin position="209"/>
        <end position="228"/>
    </location>
</feature>
<feature type="transmembrane region" description="Helical" evidence="19">
    <location>
        <begin position="94"/>
        <end position="112"/>
    </location>
</feature>
<comment type="similarity">
    <text evidence="5 18">Belongs to the CDS family.</text>
</comment>
<dbReference type="RefSeq" id="WP_072339296.1">
    <property type="nucleotide sequence ID" value="NZ_FPKU01000001.1"/>
</dbReference>
<keyword evidence="16" id="KW-0594">Phospholipid biosynthesis</keyword>
<feature type="transmembrane region" description="Helical" evidence="19">
    <location>
        <begin position="143"/>
        <end position="162"/>
    </location>
</feature>
<gene>
    <name evidence="20" type="ORF">SAMN02983003_0849</name>
</gene>
<dbReference type="GO" id="GO:0016024">
    <property type="term" value="P:CDP-diacylglycerol biosynthetic process"/>
    <property type="evidence" value="ECO:0007669"/>
    <property type="project" value="UniProtKB-UniPathway"/>
</dbReference>
<dbReference type="InterPro" id="IPR000374">
    <property type="entry name" value="PC_trans"/>
</dbReference>
<evidence type="ECO:0000256" key="16">
    <source>
        <dbReference type="ARBA" id="ARBA00023209"/>
    </source>
</evidence>
<feature type="transmembrane region" description="Helical" evidence="19">
    <location>
        <begin position="70"/>
        <end position="88"/>
    </location>
</feature>
<protein>
    <recommendedName>
        <fullName evidence="7 18">Phosphatidate cytidylyltransferase</fullName>
        <ecNumber evidence="6 18">2.7.7.41</ecNumber>
    </recommendedName>
</protein>
<dbReference type="Pfam" id="PF01148">
    <property type="entry name" value="CTP_transf_1"/>
    <property type="match status" value="1"/>
</dbReference>
<evidence type="ECO:0000256" key="8">
    <source>
        <dbReference type="ARBA" id="ARBA00022475"/>
    </source>
</evidence>
<name>A0A1K2HUE8_9HYPH</name>
<comment type="pathway">
    <text evidence="3 18">Phospholipid metabolism; CDP-diacylglycerol biosynthesis; CDP-diacylglycerol from sn-glycerol 3-phosphate: step 3/3.</text>
</comment>
<keyword evidence="14" id="KW-0443">Lipid metabolism</keyword>
<feature type="transmembrane region" description="Helical" evidence="19">
    <location>
        <begin position="119"/>
        <end position="137"/>
    </location>
</feature>
<evidence type="ECO:0000256" key="4">
    <source>
        <dbReference type="ARBA" id="ARBA00005189"/>
    </source>
</evidence>
<evidence type="ECO:0000256" key="15">
    <source>
        <dbReference type="ARBA" id="ARBA00023136"/>
    </source>
</evidence>
<evidence type="ECO:0000313" key="21">
    <source>
        <dbReference type="Proteomes" id="UP000183447"/>
    </source>
</evidence>
<feature type="transmembrane region" description="Helical" evidence="19">
    <location>
        <begin position="258"/>
        <end position="275"/>
    </location>
</feature>
<feature type="transmembrane region" description="Helical" evidence="19">
    <location>
        <begin position="25"/>
        <end position="58"/>
    </location>
</feature>
<evidence type="ECO:0000256" key="7">
    <source>
        <dbReference type="ARBA" id="ARBA00019373"/>
    </source>
</evidence>
<evidence type="ECO:0000256" key="9">
    <source>
        <dbReference type="ARBA" id="ARBA00022516"/>
    </source>
</evidence>
<evidence type="ECO:0000256" key="6">
    <source>
        <dbReference type="ARBA" id="ARBA00012487"/>
    </source>
</evidence>
<evidence type="ECO:0000256" key="17">
    <source>
        <dbReference type="ARBA" id="ARBA00023264"/>
    </source>
</evidence>
<dbReference type="Proteomes" id="UP000183447">
    <property type="component" value="Unassembled WGS sequence"/>
</dbReference>
<keyword evidence="21" id="KW-1185">Reference proteome</keyword>
<dbReference type="PROSITE" id="PS01315">
    <property type="entry name" value="CDS"/>
    <property type="match status" value="1"/>
</dbReference>
<evidence type="ECO:0000256" key="5">
    <source>
        <dbReference type="ARBA" id="ARBA00010185"/>
    </source>
</evidence>
<dbReference type="GO" id="GO:0005886">
    <property type="term" value="C:plasma membrane"/>
    <property type="evidence" value="ECO:0007669"/>
    <property type="project" value="UniProtKB-SubCell"/>
</dbReference>
<dbReference type="AlphaFoldDB" id="A0A1K2HUE8"/>
<evidence type="ECO:0000256" key="14">
    <source>
        <dbReference type="ARBA" id="ARBA00023098"/>
    </source>
</evidence>
<evidence type="ECO:0000256" key="13">
    <source>
        <dbReference type="ARBA" id="ARBA00022989"/>
    </source>
</evidence>
<keyword evidence="17" id="KW-1208">Phospholipid metabolism</keyword>
<dbReference type="EC" id="2.7.7.41" evidence="6 18"/>
<organism evidence="20 21">
    <name type="scientific">Devosia enhydra</name>
    <dbReference type="NCBI Taxonomy" id="665118"/>
    <lineage>
        <taxon>Bacteria</taxon>
        <taxon>Pseudomonadati</taxon>
        <taxon>Pseudomonadota</taxon>
        <taxon>Alphaproteobacteria</taxon>
        <taxon>Hyphomicrobiales</taxon>
        <taxon>Devosiaceae</taxon>
        <taxon>Devosia</taxon>
    </lineage>
</organism>
<keyword evidence="8" id="KW-1003">Cell membrane</keyword>
<reference evidence="20 21" key="1">
    <citation type="submission" date="2016-11" db="EMBL/GenBank/DDBJ databases">
        <authorList>
            <person name="Jaros S."/>
            <person name="Januszkiewicz K."/>
            <person name="Wedrychowicz H."/>
        </authorList>
    </citation>
    <scope>NUCLEOTIDE SEQUENCE [LARGE SCALE GENOMIC DNA]</scope>
    <source>
        <strain evidence="20 21">ATCC 23634</strain>
    </source>
</reference>
<dbReference type="EMBL" id="FPKU01000001">
    <property type="protein sequence ID" value="SFZ82045.1"/>
    <property type="molecule type" value="Genomic_DNA"/>
</dbReference>
<dbReference type="PANTHER" id="PTHR46382">
    <property type="entry name" value="PHOSPHATIDATE CYTIDYLYLTRANSFERASE"/>
    <property type="match status" value="1"/>
</dbReference>
<evidence type="ECO:0000256" key="10">
    <source>
        <dbReference type="ARBA" id="ARBA00022679"/>
    </source>
</evidence>
<comment type="catalytic activity">
    <reaction evidence="1 18">
        <text>a 1,2-diacyl-sn-glycero-3-phosphate + CTP + H(+) = a CDP-1,2-diacyl-sn-glycerol + diphosphate</text>
        <dbReference type="Rhea" id="RHEA:16229"/>
        <dbReference type="ChEBI" id="CHEBI:15378"/>
        <dbReference type="ChEBI" id="CHEBI:33019"/>
        <dbReference type="ChEBI" id="CHEBI:37563"/>
        <dbReference type="ChEBI" id="CHEBI:58332"/>
        <dbReference type="ChEBI" id="CHEBI:58608"/>
        <dbReference type="EC" id="2.7.7.41"/>
    </reaction>
</comment>
<evidence type="ECO:0000313" key="20">
    <source>
        <dbReference type="EMBL" id="SFZ82045.1"/>
    </source>
</evidence>